<keyword evidence="4" id="KW-0575">Peroxidase</keyword>
<evidence type="ECO:0000256" key="4">
    <source>
        <dbReference type="ARBA" id="ARBA00022559"/>
    </source>
</evidence>
<evidence type="ECO:0000313" key="9">
    <source>
        <dbReference type="EMBL" id="GFH05991.1"/>
    </source>
</evidence>
<dbReference type="InterPro" id="IPR037944">
    <property type="entry name" value="PRX5-like"/>
</dbReference>
<evidence type="ECO:0000259" key="8">
    <source>
        <dbReference type="Pfam" id="PF08534"/>
    </source>
</evidence>
<evidence type="ECO:0000256" key="3">
    <source>
        <dbReference type="ARBA" id="ARBA00013016"/>
    </source>
</evidence>
<sequence length="130" mass="14091">MTEKVGTQLPDVVLYEGDAQTKLNLRELFAGKKFKEAGADIIVCVATNDPFVMKAWGAAHNVDSKVRMLSDMDCALTDALGVAMQALGCKRSRRFSAVIQDNQIKAWNLEEGGGMACSLSNPTLEQLKAL</sequence>
<dbReference type="GO" id="GO:0005777">
    <property type="term" value="C:peroxisome"/>
    <property type="evidence" value="ECO:0007669"/>
    <property type="project" value="TreeGrafter"/>
</dbReference>
<dbReference type="EMBL" id="BLLF01000017">
    <property type="protein sequence ID" value="GFH05991.1"/>
    <property type="molecule type" value="Genomic_DNA"/>
</dbReference>
<dbReference type="Proteomes" id="UP000485058">
    <property type="component" value="Unassembled WGS sequence"/>
</dbReference>
<feature type="non-terminal residue" evidence="9">
    <location>
        <position position="1"/>
    </location>
</feature>
<dbReference type="GO" id="GO:0005739">
    <property type="term" value="C:mitochondrion"/>
    <property type="evidence" value="ECO:0007669"/>
    <property type="project" value="TreeGrafter"/>
</dbReference>
<dbReference type="InterPro" id="IPR036249">
    <property type="entry name" value="Thioredoxin-like_sf"/>
</dbReference>
<comment type="similarity">
    <text evidence="2">Belongs to the peroxiredoxin family. Prx5 subfamily.</text>
</comment>
<dbReference type="GO" id="GO:0008379">
    <property type="term" value="F:thioredoxin peroxidase activity"/>
    <property type="evidence" value="ECO:0007669"/>
    <property type="project" value="InterPro"/>
</dbReference>
<accession>A0A699Y9J9</accession>
<evidence type="ECO:0000256" key="6">
    <source>
        <dbReference type="ARBA" id="ARBA00023002"/>
    </source>
</evidence>
<dbReference type="GO" id="GO:0045454">
    <property type="term" value="P:cell redox homeostasis"/>
    <property type="evidence" value="ECO:0007669"/>
    <property type="project" value="TreeGrafter"/>
</dbReference>
<keyword evidence="6" id="KW-0560">Oxidoreductase</keyword>
<comment type="catalytic activity">
    <reaction evidence="1">
        <text>[glutaredoxin]-dithiol + a hydroperoxide = [glutaredoxin]-disulfide + an alcohol + H2O</text>
        <dbReference type="Rhea" id="RHEA:62624"/>
        <dbReference type="Rhea" id="RHEA-COMP:10729"/>
        <dbReference type="Rhea" id="RHEA-COMP:10730"/>
        <dbReference type="ChEBI" id="CHEBI:15377"/>
        <dbReference type="ChEBI" id="CHEBI:29950"/>
        <dbReference type="ChEBI" id="CHEBI:30879"/>
        <dbReference type="ChEBI" id="CHEBI:35924"/>
        <dbReference type="ChEBI" id="CHEBI:50058"/>
        <dbReference type="EC" id="1.11.1.25"/>
    </reaction>
</comment>
<evidence type="ECO:0000256" key="5">
    <source>
        <dbReference type="ARBA" id="ARBA00022862"/>
    </source>
</evidence>
<organism evidence="9 10">
    <name type="scientific">Haematococcus lacustris</name>
    <name type="common">Green alga</name>
    <name type="synonym">Haematococcus pluvialis</name>
    <dbReference type="NCBI Taxonomy" id="44745"/>
    <lineage>
        <taxon>Eukaryota</taxon>
        <taxon>Viridiplantae</taxon>
        <taxon>Chlorophyta</taxon>
        <taxon>core chlorophytes</taxon>
        <taxon>Chlorophyceae</taxon>
        <taxon>CS clade</taxon>
        <taxon>Chlamydomonadales</taxon>
        <taxon>Haematococcaceae</taxon>
        <taxon>Haematococcus</taxon>
    </lineage>
</organism>
<dbReference type="PANTHER" id="PTHR10430:SF16">
    <property type="entry name" value="PEROXIREDOXIN-5, MITOCHONDRIAL"/>
    <property type="match status" value="1"/>
</dbReference>
<dbReference type="GO" id="GO:0034599">
    <property type="term" value="P:cellular response to oxidative stress"/>
    <property type="evidence" value="ECO:0007669"/>
    <property type="project" value="InterPro"/>
</dbReference>
<dbReference type="SUPFAM" id="SSF52833">
    <property type="entry name" value="Thioredoxin-like"/>
    <property type="match status" value="1"/>
</dbReference>
<dbReference type="PANTHER" id="PTHR10430">
    <property type="entry name" value="PEROXIREDOXIN"/>
    <property type="match status" value="1"/>
</dbReference>
<dbReference type="GO" id="GO:0042744">
    <property type="term" value="P:hydrogen peroxide catabolic process"/>
    <property type="evidence" value="ECO:0007669"/>
    <property type="project" value="TreeGrafter"/>
</dbReference>
<dbReference type="InterPro" id="IPR013740">
    <property type="entry name" value="Redoxin"/>
</dbReference>
<evidence type="ECO:0000256" key="2">
    <source>
        <dbReference type="ARBA" id="ARBA00010505"/>
    </source>
</evidence>
<dbReference type="Pfam" id="PF08534">
    <property type="entry name" value="Redoxin"/>
    <property type="match status" value="1"/>
</dbReference>
<dbReference type="AlphaFoldDB" id="A0A699Y9J9"/>
<proteinExistence type="inferred from homology"/>
<name>A0A699Y9J9_HAELA</name>
<evidence type="ECO:0000256" key="7">
    <source>
        <dbReference type="ARBA" id="ARBA00031688"/>
    </source>
</evidence>
<protein>
    <recommendedName>
        <fullName evidence="3">glutaredoxin-dependent peroxiredoxin</fullName>
        <ecNumber evidence="3">1.11.1.25</ecNumber>
    </recommendedName>
    <alternativeName>
        <fullName evidence="7">Glutaredoxin-dependent peroxiredoxin</fullName>
    </alternativeName>
</protein>
<keyword evidence="5" id="KW-0049">Antioxidant</keyword>
<evidence type="ECO:0000313" key="10">
    <source>
        <dbReference type="Proteomes" id="UP000485058"/>
    </source>
</evidence>
<reference evidence="9 10" key="1">
    <citation type="submission" date="2020-02" db="EMBL/GenBank/DDBJ databases">
        <title>Draft genome sequence of Haematococcus lacustris strain NIES-144.</title>
        <authorList>
            <person name="Morimoto D."/>
            <person name="Nakagawa S."/>
            <person name="Yoshida T."/>
            <person name="Sawayama S."/>
        </authorList>
    </citation>
    <scope>NUCLEOTIDE SEQUENCE [LARGE SCALE GENOMIC DNA]</scope>
    <source>
        <strain evidence="9 10">NIES-144</strain>
    </source>
</reference>
<gene>
    <name evidence="9" type="ORF">HaLaN_00546</name>
</gene>
<dbReference type="EC" id="1.11.1.25" evidence="3"/>
<evidence type="ECO:0000256" key="1">
    <source>
        <dbReference type="ARBA" id="ARBA00001711"/>
    </source>
</evidence>
<dbReference type="Gene3D" id="3.40.30.10">
    <property type="entry name" value="Glutaredoxin"/>
    <property type="match status" value="1"/>
</dbReference>
<comment type="caution">
    <text evidence="9">The sequence shown here is derived from an EMBL/GenBank/DDBJ whole genome shotgun (WGS) entry which is preliminary data.</text>
</comment>
<feature type="domain" description="Redoxin" evidence="8">
    <location>
        <begin position="32"/>
        <end position="111"/>
    </location>
</feature>
<keyword evidence="10" id="KW-1185">Reference proteome</keyword>